<keyword evidence="3" id="KW-1185">Reference proteome</keyword>
<feature type="domain" description="SCP" evidence="1">
    <location>
        <begin position="913"/>
        <end position="1022"/>
    </location>
</feature>
<dbReference type="InterPro" id="IPR014044">
    <property type="entry name" value="CAP_dom"/>
</dbReference>
<dbReference type="Proteomes" id="UP000050833">
    <property type="component" value="Unassembled WGS sequence"/>
</dbReference>
<proteinExistence type="predicted"/>
<organism evidence="2 3">
    <name type="scientific">Butyribacter intestini</name>
    <dbReference type="NCBI Taxonomy" id="1703332"/>
    <lineage>
        <taxon>Bacteria</taxon>
        <taxon>Bacillati</taxon>
        <taxon>Bacillota</taxon>
        <taxon>Clostridia</taxon>
        <taxon>Lachnospirales</taxon>
        <taxon>Lachnospiraceae</taxon>
        <taxon>Butyribacter</taxon>
    </lineage>
</organism>
<sequence length="1093" mass="121822">MMQGSKADSNEAIRGIVLGIKKGDVISMKKRIMSLLLVLVMFFSVLPIMPARRSAAKETETLFDRYIPVNQAYSAKVSPFSVTEGVSYSFSIGTRFKDETAETIIFADELKRSEMQGQFFKINYLGTVGTLKKADIMKYFDLKENDYLQVMGDPNAVIYENTRKWLTKDSIIISVDLYDEDKNFVRTVSPAAAIMAAGPDGQFVTCSMPQGYTCSIFFSTQDNLFKGTDDKSSSVYTHFNAEHIWLEDKSVADNFISSTDSKLDYKYTQNAELKGTPQYMTNNILSVNEFIAPDNTYYQVGHKKGDVDPSVMNKVENVTDYSENVISVADGVTRRTVLASDGTLYGISSNYEMKELAKGVKQAGMLHYLTNDGEVKEIKSGKTIAADCKAFSEHRYGRVIGVLKNDGVFTMGYTYLGEEKYYKKGLVYGELKNVKTIVPGGVCTKNGKFYRWVEDVEIGGYTMDPSKGSFSQSYTLNLKLELLTSNAVRVFPYEYYTRQKDSINSATGTIEVAKTGFVENADGQMWAFGLQDTENMGTMTDSKGTKSLIRHIFPVYQSIKTSGFDNGNFAGFVPEDSNVVSMLVNNHCSNERPVVLKSGVDYLTDVPGGYRGLDGYAYVFDNDVDDGTPIRSFKKKSTAFHYLHDRSEIFSAINTTTGRKTMPNLNLLPNVARSSYRMDNKSGNTILLERTDGSMWMTQIYPAASAAAMAAKLGGWECSNAIQITKAVKKKTSTVDYVNLVSKNVLEQNFPAIKKGTPVETDAPKYMSSKYYSQITVGKADAYSREGKKFLLLITKTDCVYSKKMKKIIKSAIEKAKVPIYGCVDNYSSLEFVWNYTKSDSLDMPCFVLVNGDNNVKIYNGVRTKSKVNSILKAAKKIGAANDKLSTAAAEVQTKYPNNEISVDNNEWGVLKSINKERFANKLPLFTMPEALQKACDTREEEIVLLYDHTRPNGKTAYSAISEEFTHQNEAENIAEGQHSAAKVVSDWMNVKRDRANILNAKFGYIGVGYMNTDPAYWVQMFTDCTGYESVTTSAGTMKFKNIKAMQKEYLICTDKNGVKSYMPLDASVMSKKGNKYTLKLTGKNVTLTVKGK</sequence>
<dbReference type="SUPFAM" id="SSF52833">
    <property type="entry name" value="Thioredoxin-like"/>
    <property type="match status" value="1"/>
</dbReference>
<dbReference type="PANTHER" id="PTHR31157:SF1">
    <property type="entry name" value="SCP DOMAIN-CONTAINING PROTEIN"/>
    <property type="match status" value="1"/>
</dbReference>
<dbReference type="PANTHER" id="PTHR31157">
    <property type="entry name" value="SCP DOMAIN-CONTAINING PROTEIN"/>
    <property type="match status" value="1"/>
</dbReference>
<evidence type="ECO:0000313" key="3">
    <source>
        <dbReference type="Proteomes" id="UP000050833"/>
    </source>
</evidence>
<comment type="caution">
    <text evidence="2">The sequence shown here is derived from an EMBL/GenBank/DDBJ whole genome shotgun (WGS) entry which is preliminary data.</text>
</comment>
<dbReference type="AlphaFoldDB" id="A0AAW3JT33"/>
<dbReference type="InterPro" id="IPR035940">
    <property type="entry name" value="CAP_sf"/>
</dbReference>
<dbReference type="EMBL" id="LLKB01000001">
    <property type="protein sequence ID" value="KQC85813.1"/>
    <property type="molecule type" value="Genomic_DNA"/>
</dbReference>
<accession>A0AAW3JT33</accession>
<dbReference type="Pfam" id="PF00188">
    <property type="entry name" value="CAP"/>
    <property type="match status" value="1"/>
</dbReference>
<gene>
    <name evidence="2" type="ORF">APZ18_00985</name>
</gene>
<protein>
    <recommendedName>
        <fullName evidence="1">SCP domain-containing protein</fullName>
    </recommendedName>
</protein>
<dbReference type="CDD" id="cd05379">
    <property type="entry name" value="CAP_bacterial"/>
    <property type="match status" value="1"/>
</dbReference>
<reference evidence="2 3" key="1">
    <citation type="submission" date="2015-10" db="EMBL/GenBank/DDBJ databases">
        <title>Butyribacter intestini gen. nov., sp. nov., a butyric acid-producing bacterium of the family Lachnospiraceae isolated from the human faeces.</title>
        <authorList>
            <person name="Zou Y."/>
            <person name="Xue W."/>
            <person name="Luo G."/>
            <person name="Lv M."/>
        </authorList>
    </citation>
    <scope>NUCLEOTIDE SEQUENCE [LARGE SCALE GENOMIC DNA]</scope>
    <source>
        <strain evidence="2 3">TF01-11</strain>
    </source>
</reference>
<evidence type="ECO:0000259" key="1">
    <source>
        <dbReference type="Pfam" id="PF00188"/>
    </source>
</evidence>
<dbReference type="Gene3D" id="3.40.30.10">
    <property type="entry name" value="Glutaredoxin"/>
    <property type="match status" value="1"/>
</dbReference>
<dbReference type="SUPFAM" id="SSF55797">
    <property type="entry name" value="PR-1-like"/>
    <property type="match status" value="1"/>
</dbReference>
<name>A0AAW3JT33_9FIRM</name>
<dbReference type="InterPro" id="IPR036249">
    <property type="entry name" value="Thioredoxin-like_sf"/>
</dbReference>
<dbReference type="Gene3D" id="3.40.33.10">
    <property type="entry name" value="CAP"/>
    <property type="match status" value="1"/>
</dbReference>
<evidence type="ECO:0000313" key="2">
    <source>
        <dbReference type="EMBL" id="KQC85813.1"/>
    </source>
</evidence>